<keyword evidence="3" id="KW-1185">Reference proteome</keyword>
<comment type="caution">
    <text evidence="2">The sequence shown here is derived from an EMBL/GenBank/DDBJ whole genome shotgun (WGS) entry which is preliminary data.</text>
</comment>
<accession>A0ABU6Y5L8</accession>
<feature type="region of interest" description="Disordered" evidence="1">
    <location>
        <begin position="1"/>
        <end position="34"/>
    </location>
</feature>
<evidence type="ECO:0000256" key="1">
    <source>
        <dbReference type="SAM" id="MobiDB-lite"/>
    </source>
</evidence>
<dbReference type="EMBL" id="JASCZI010241702">
    <property type="protein sequence ID" value="MED6205294.1"/>
    <property type="molecule type" value="Genomic_DNA"/>
</dbReference>
<evidence type="ECO:0000313" key="2">
    <source>
        <dbReference type="EMBL" id="MED6205294.1"/>
    </source>
</evidence>
<sequence>MENELGRSLTQSKIVERTHTRKEDRSKLVDHHSQETNGITDLSLVSEEEVWPKTVGGCKRGRIYGVGQVSAYLTPPLTDGETADDISIASGPDLREEIIRLNRELTRQFELVAEESTKYAEL</sequence>
<evidence type="ECO:0000313" key="3">
    <source>
        <dbReference type="Proteomes" id="UP001341840"/>
    </source>
</evidence>
<gene>
    <name evidence="2" type="ORF">PIB30_016480</name>
</gene>
<dbReference type="Proteomes" id="UP001341840">
    <property type="component" value="Unassembled WGS sequence"/>
</dbReference>
<name>A0ABU6Y5L8_9FABA</name>
<proteinExistence type="predicted"/>
<reference evidence="2 3" key="1">
    <citation type="journal article" date="2023" name="Plants (Basel)">
        <title>Bridging the Gap: Combining Genomics and Transcriptomics Approaches to Understand Stylosanthes scabra, an Orphan Legume from the Brazilian Caatinga.</title>
        <authorList>
            <person name="Ferreira-Neto J.R.C."/>
            <person name="da Silva M.D."/>
            <person name="Binneck E."/>
            <person name="de Melo N.F."/>
            <person name="da Silva R.H."/>
            <person name="de Melo A.L.T.M."/>
            <person name="Pandolfi V."/>
            <person name="Bustamante F.O."/>
            <person name="Brasileiro-Vidal A.C."/>
            <person name="Benko-Iseppon A.M."/>
        </authorList>
    </citation>
    <scope>NUCLEOTIDE SEQUENCE [LARGE SCALE GENOMIC DNA]</scope>
    <source>
        <tissue evidence="2">Leaves</tissue>
    </source>
</reference>
<feature type="compositionally biased region" description="Basic and acidic residues" evidence="1">
    <location>
        <begin position="14"/>
        <end position="34"/>
    </location>
</feature>
<protein>
    <submittedName>
        <fullName evidence="2">Uncharacterized protein</fullName>
    </submittedName>
</protein>
<organism evidence="2 3">
    <name type="scientific">Stylosanthes scabra</name>
    <dbReference type="NCBI Taxonomy" id="79078"/>
    <lineage>
        <taxon>Eukaryota</taxon>
        <taxon>Viridiplantae</taxon>
        <taxon>Streptophyta</taxon>
        <taxon>Embryophyta</taxon>
        <taxon>Tracheophyta</taxon>
        <taxon>Spermatophyta</taxon>
        <taxon>Magnoliopsida</taxon>
        <taxon>eudicotyledons</taxon>
        <taxon>Gunneridae</taxon>
        <taxon>Pentapetalae</taxon>
        <taxon>rosids</taxon>
        <taxon>fabids</taxon>
        <taxon>Fabales</taxon>
        <taxon>Fabaceae</taxon>
        <taxon>Papilionoideae</taxon>
        <taxon>50 kb inversion clade</taxon>
        <taxon>dalbergioids sensu lato</taxon>
        <taxon>Dalbergieae</taxon>
        <taxon>Pterocarpus clade</taxon>
        <taxon>Stylosanthes</taxon>
    </lineage>
</organism>